<accession>A0ABM8PTM4</accession>
<sequence>MFSSPIAFKKVERRHLFVECFPERVAEMPEPLGGY</sequence>
<dbReference type="EMBL" id="CABFWE030000011">
    <property type="protein sequence ID" value="CAD7047898.1"/>
    <property type="molecule type" value="Genomic_DNA"/>
</dbReference>
<name>A0ABM8PTM4_9HYPH</name>
<dbReference type="Proteomes" id="UP000601041">
    <property type="component" value="Unassembled WGS sequence"/>
</dbReference>
<comment type="caution">
    <text evidence="1">The sequence shown here is derived from an EMBL/GenBank/DDBJ whole genome shotgun (WGS) entry which is preliminary data.</text>
</comment>
<organism evidence="1 2">
    <name type="scientific">Pseudorhizobium halotolerans</name>
    <dbReference type="NCBI Taxonomy" id="1233081"/>
    <lineage>
        <taxon>Bacteria</taxon>
        <taxon>Pseudomonadati</taxon>
        <taxon>Pseudomonadota</taxon>
        <taxon>Alphaproteobacteria</taxon>
        <taxon>Hyphomicrobiales</taxon>
        <taxon>Rhizobiaceae</taxon>
        <taxon>Rhizobium/Agrobacterium group</taxon>
        <taxon>Pseudorhizobium</taxon>
    </lineage>
</organism>
<reference evidence="1 2" key="1">
    <citation type="submission" date="2020-11" db="EMBL/GenBank/DDBJ databases">
        <authorList>
            <person name="Lassalle F."/>
        </authorList>
    </citation>
    <scope>NUCLEOTIDE SEQUENCE [LARGE SCALE GENOMIC DNA]</scope>
    <source>
        <strain evidence="1 2">AB21</strain>
    </source>
</reference>
<evidence type="ECO:0000313" key="1">
    <source>
        <dbReference type="EMBL" id="CAD7047898.1"/>
    </source>
</evidence>
<gene>
    <name evidence="1" type="ORF">RHAB21_03841</name>
</gene>
<evidence type="ECO:0000313" key="2">
    <source>
        <dbReference type="Proteomes" id="UP000601041"/>
    </source>
</evidence>
<evidence type="ECO:0008006" key="3">
    <source>
        <dbReference type="Google" id="ProtNLM"/>
    </source>
</evidence>
<protein>
    <recommendedName>
        <fullName evidence="3">Transposase</fullName>
    </recommendedName>
</protein>
<keyword evidence="2" id="KW-1185">Reference proteome</keyword>
<proteinExistence type="predicted"/>